<gene>
    <name evidence="4" type="ORF">CRE_17632</name>
</gene>
<feature type="compositionally biased region" description="Basic residues" evidence="1">
    <location>
        <begin position="78"/>
        <end position="89"/>
    </location>
</feature>
<accession>E3NJQ2</accession>
<feature type="compositionally biased region" description="Basic and acidic residues" evidence="1">
    <location>
        <begin position="1338"/>
        <end position="1362"/>
    </location>
</feature>
<feature type="region of interest" description="Disordered" evidence="1">
    <location>
        <begin position="1206"/>
        <end position="1362"/>
    </location>
</feature>
<feature type="compositionally biased region" description="Basic residues" evidence="1">
    <location>
        <begin position="1206"/>
        <end position="1221"/>
    </location>
</feature>
<feature type="compositionally biased region" description="Basic and acidic residues" evidence="1">
    <location>
        <begin position="90"/>
        <end position="99"/>
    </location>
</feature>
<evidence type="ECO:0000256" key="1">
    <source>
        <dbReference type="SAM" id="MobiDB-lite"/>
    </source>
</evidence>
<evidence type="ECO:0000313" key="5">
    <source>
        <dbReference type="Proteomes" id="UP000008281"/>
    </source>
</evidence>
<dbReference type="EMBL" id="DS268751">
    <property type="protein sequence ID" value="EFP01099.1"/>
    <property type="molecule type" value="Genomic_DNA"/>
</dbReference>
<keyword evidence="2" id="KW-0812">Transmembrane</keyword>
<dbReference type="Proteomes" id="UP000008281">
    <property type="component" value="Unassembled WGS sequence"/>
</dbReference>
<evidence type="ECO:0000256" key="3">
    <source>
        <dbReference type="SAM" id="SignalP"/>
    </source>
</evidence>
<dbReference type="eggNOG" id="ENOG502RZ20">
    <property type="taxonomic scope" value="Eukaryota"/>
</dbReference>
<feature type="region of interest" description="Disordered" evidence="1">
    <location>
        <begin position="170"/>
        <end position="191"/>
    </location>
</feature>
<keyword evidence="5" id="KW-1185">Reference proteome</keyword>
<organism evidence="5">
    <name type="scientific">Caenorhabditis remanei</name>
    <name type="common">Caenorhabditis vulgaris</name>
    <dbReference type="NCBI Taxonomy" id="31234"/>
    <lineage>
        <taxon>Eukaryota</taxon>
        <taxon>Metazoa</taxon>
        <taxon>Ecdysozoa</taxon>
        <taxon>Nematoda</taxon>
        <taxon>Chromadorea</taxon>
        <taxon>Rhabditida</taxon>
        <taxon>Rhabditina</taxon>
        <taxon>Rhabditomorpha</taxon>
        <taxon>Rhabditoidea</taxon>
        <taxon>Rhabditidae</taxon>
        <taxon>Peloderinae</taxon>
        <taxon>Caenorhabditis</taxon>
    </lineage>
</organism>
<feature type="compositionally biased region" description="Polar residues" evidence="1">
    <location>
        <begin position="104"/>
        <end position="120"/>
    </location>
</feature>
<proteinExistence type="predicted"/>
<protein>
    <submittedName>
        <fullName evidence="4">Uncharacterized protein</fullName>
    </submittedName>
</protein>
<feature type="transmembrane region" description="Helical" evidence="2">
    <location>
        <begin position="1176"/>
        <end position="1201"/>
    </location>
</feature>
<sequence length="1425" mass="157860">MHQTLILLLFLVSVYSAVHADSERYARELRNSTESSGGPEHGKLNLTKRRKNPTIKNSVSHFPINKTREVKGNLEKHTPRKEKTKIHHTTPKEHQETKGRSHSNRTITNNLHTVSSQKLTGQHEKKLGKTKIPEQMKRVTEKVNAILRSTQNNRSLKERNAGKTYRKLGANSTKHKVKPKRKLVRKLSSGPALTEDDERTLVDQTVDELLTGYKNCQTSQKSKKDFETCIDKAQNKEKDNIGTQLTNGQKCKGGAELEKCKDRILKKAVDAIPLSIPIADSYSGEVTSSKYGKVKIGLILAKNFDDCYDKNDKSDEFLKCLKAGGEKSPLNVAYDSINAILVIFCKRKTKDPKCSSPKVNTPAEFSKEFDLLSKHKPIEMSTFKSSYDNVELGTNLDKEAEKCKQEKSSDKFIECLKGLLKTSAVKKVVEEKIASSCKGNEEEQDCRDTGKKQVTTEINDVVNALLTNFCGKTNRKEQAFQSCIKNTLNNVPIDVAPAFLKIDFTKRTNLKDIVAGVEYGKIAVGSIVEGAVKNCENPKSFKNRNDFIKCLGSSTSAPLKSAMEAIDSLILKYCESIGPKLQIDYDTCKRTSKASDLSNEFSLSFKLLDEIPLSNFYKKDENGEIKIGEIWKKGTDSCKSHKTRDEYSTCLKGESLKATKNEIGQQLATQCGKVEIKNVDDCRDKGKDELEARLKDAMDALLTNFCRDVFSKPENEYSECLNFDVSSLEPFSEMDNIPATIYAAIDISKLQTTSEHGEIKMGELLQNAAQTCTGKTTINEYFDCVVGPGGSKSSPWIDATDRIVKQVADLCGQKENIRGCRSTGQADVQTKMIAAMDALLLNFCGKNAGDSQQKYSSCTSSADQKKGTLSAVDLPISLRNEVSLPSLVISKYGNIRIGEIIQKQGGMCKNMKTLDEVVDCLKTSKGVDPSPAKAARDSISDKFADYALQQKLGDVDWKQGLEEVRKEFKNAIQALISNFCRDNVNTVQNSYIICLDNGLVNSEVLSQGYTPTDVFLQCSLKTTESDFNQCIDTVTSQRLSSWTASCGSKQECTDAAKKSTAETLKVANLSARLVACKDAFCIQSEKQKVIDAFTKEDEKYCKTPCKDSKARVESAVEKSFCSIDPANLKCQAFSCPTVFDDTPCQNDGEVFKKCQNTCNQVEQSKLEKKEDGGPNYLLIVGVPLGIILLLIGAFFGVRYWLKRRKNNKKPEKKKNKNKNKNNIKPSGKAKEPKAVSPPPPPPPPILPPPPSPGPPAQNDAAPGPPAQNDAAPGPPAQNDAAPGPPAQNQAAPEPPAQNDAAPAPAAQNENALPPDPLPQPVEPQENVVAPPIIQNDRPNPEQRRQIRAQRQQERDEHDFEVNHHFPNVRRLIIPNFGPEAFEAEPPELEEQDADFNPWYDWRNNEIVEYDVNILNDIVPPADVEE</sequence>
<feature type="region of interest" description="Disordered" evidence="1">
    <location>
        <begin position="29"/>
        <end position="129"/>
    </location>
</feature>
<dbReference type="HOGENOM" id="CLU_004373_0_0_1"/>
<feature type="chain" id="PRO_5003178696" evidence="3">
    <location>
        <begin position="21"/>
        <end position="1425"/>
    </location>
</feature>
<name>E3NJQ2_CAERE</name>
<feature type="compositionally biased region" description="Pro residues" evidence="1">
    <location>
        <begin position="1235"/>
        <end position="1255"/>
    </location>
</feature>
<feature type="signal peptide" evidence="3">
    <location>
        <begin position="1"/>
        <end position="20"/>
    </location>
</feature>
<feature type="compositionally biased region" description="Basic and acidic residues" evidence="1">
    <location>
        <begin position="66"/>
        <end position="77"/>
    </location>
</feature>
<dbReference type="InParanoid" id="E3NJQ2"/>
<reference evidence="4" key="1">
    <citation type="submission" date="2007-07" db="EMBL/GenBank/DDBJ databases">
        <title>PCAP assembly of the Caenorhabditis remanei genome.</title>
        <authorList>
            <consortium name="The Caenorhabditis remanei Sequencing Consortium"/>
            <person name="Wilson R.K."/>
        </authorList>
    </citation>
    <scope>NUCLEOTIDE SEQUENCE [LARGE SCALE GENOMIC DNA]</scope>
    <source>
        <strain evidence="4">PB4641</strain>
    </source>
</reference>
<feature type="compositionally biased region" description="Basic residues" evidence="1">
    <location>
        <begin position="173"/>
        <end position="185"/>
    </location>
</feature>
<evidence type="ECO:0000313" key="4">
    <source>
        <dbReference type="EMBL" id="EFP01099.1"/>
    </source>
</evidence>
<keyword evidence="2" id="KW-0472">Membrane</keyword>
<keyword evidence="3" id="KW-0732">Signal</keyword>
<feature type="compositionally biased region" description="Low complexity" evidence="1">
    <location>
        <begin position="1256"/>
        <end position="1312"/>
    </location>
</feature>
<evidence type="ECO:0000256" key="2">
    <source>
        <dbReference type="SAM" id="Phobius"/>
    </source>
</evidence>
<keyword evidence="2" id="KW-1133">Transmembrane helix</keyword>